<evidence type="ECO:0000259" key="4">
    <source>
        <dbReference type="Pfam" id="PF24883"/>
    </source>
</evidence>
<evidence type="ECO:0008006" key="7">
    <source>
        <dbReference type="Google" id="ProtNLM"/>
    </source>
</evidence>
<dbReference type="Pfam" id="PF22939">
    <property type="entry name" value="WHD_GPIID"/>
    <property type="match status" value="1"/>
</dbReference>
<feature type="repeat" description="ANK" evidence="2">
    <location>
        <begin position="756"/>
        <end position="782"/>
    </location>
</feature>
<dbReference type="SUPFAM" id="SSF48403">
    <property type="entry name" value="Ankyrin repeat"/>
    <property type="match status" value="1"/>
</dbReference>
<dbReference type="Pfam" id="PF24883">
    <property type="entry name" value="NPHP3_N"/>
    <property type="match status" value="1"/>
</dbReference>
<dbReference type="OrthoDB" id="1577640at2759"/>
<comment type="caution">
    <text evidence="5">The sequence shown here is derived from an EMBL/GenBank/DDBJ whole genome shotgun (WGS) entry which is preliminary data.</text>
</comment>
<evidence type="ECO:0000313" key="6">
    <source>
        <dbReference type="Proteomes" id="UP001152049"/>
    </source>
</evidence>
<evidence type="ECO:0000313" key="5">
    <source>
        <dbReference type="EMBL" id="KAJ4244389.1"/>
    </source>
</evidence>
<dbReference type="InterPro" id="IPR056884">
    <property type="entry name" value="NPHP3-like_N"/>
</dbReference>
<feature type="repeat" description="ANK" evidence="2">
    <location>
        <begin position="844"/>
        <end position="876"/>
    </location>
</feature>
<gene>
    <name evidence="5" type="ORF">NW762_014517</name>
</gene>
<evidence type="ECO:0000259" key="3">
    <source>
        <dbReference type="Pfam" id="PF22939"/>
    </source>
</evidence>
<dbReference type="PROSITE" id="PS50297">
    <property type="entry name" value="ANK_REP_REGION"/>
    <property type="match status" value="5"/>
</dbReference>
<protein>
    <recommendedName>
        <fullName evidence="7">NACHT domain-containing protein</fullName>
    </recommendedName>
</protein>
<dbReference type="EMBL" id="JAOQAZ010000051">
    <property type="protein sequence ID" value="KAJ4244389.1"/>
    <property type="molecule type" value="Genomic_DNA"/>
</dbReference>
<evidence type="ECO:0000256" key="2">
    <source>
        <dbReference type="PROSITE-ProRule" id="PRU00023"/>
    </source>
</evidence>
<dbReference type="Pfam" id="PF12796">
    <property type="entry name" value="Ank_2"/>
    <property type="match status" value="2"/>
</dbReference>
<feature type="repeat" description="ANK" evidence="2">
    <location>
        <begin position="877"/>
        <end position="909"/>
    </location>
</feature>
<name>A0A9W8V9B8_9HYPO</name>
<keyword evidence="1" id="KW-0677">Repeat</keyword>
<keyword evidence="6" id="KW-1185">Reference proteome</keyword>
<dbReference type="InterPro" id="IPR036770">
    <property type="entry name" value="Ankyrin_rpt-contain_sf"/>
</dbReference>
<proteinExistence type="predicted"/>
<feature type="repeat" description="ANK" evidence="2">
    <location>
        <begin position="910"/>
        <end position="942"/>
    </location>
</feature>
<dbReference type="Pfam" id="PF00023">
    <property type="entry name" value="Ank"/>
    <property type="match status" value="1"/>
</dbReference>
<dbReference type="PANTHER" id="PTHR10039:SF15">
    <property type="entry name" value="NACHT DOMAIN-CONTAINING PROTEIN"/>
    <property type="match status" value="1"/>
</dbReference>
<sequence>MDGLSAAASVIAVVQLTTEVTKYCIDAAGALEDRRLLREEVGACGNLLMDLYKLYANDIEGSEKGDDNDARNDTWANKINVLKSENAPLYRLTQTLDAIKTKLRPEKEKGFRKIKTVLKWPFDGKEVAKLIDAMQRERSLLQFALTHESTQLSKEIKETAGENSRRLAELIEHIKVKSTENDNQVAKLSRILTDLQLSNRNIMDRVEDLQVNQMSARQKEVLHWISPMDYAPQQSDIFSRRQPGTGEWLLGSDEYKSWLDTDRQVLFCPGIPGAGKTIMASIVIDSLLGSFHAKPDIGVAYTYCNFRRRNEQRVTDLVANILKQLCEGQPALIALAEDLYLRHNPSRKRPSLQELGRTLQAVAARYSRTYIVIDALDECETDEGTLMIFLQELHDLQKVASTNVFATSRFNTEIMEVFHHTVHLNIRASDHDVRTYLNDKMTRLPTFVQRKPELQEEIKTKILKSVQGMFLLAQLYLDSLIGKRSPKAIRTFLNNLPSDPNTSKAYDTAYNDAMERIEDQVADRTSLGKEALMWISCAKRVLSPLELQHALAIESESEEFDEENLSEIGDIISACAGLITVDEQSDTVRLVHFTTQEYFERTQAHWFPRAASELTAKTMTYLSFDLSPDSSSLNFGQPHLDLENASDIQGNDDTSNYDTSNYDNGLGAVFQRYPFCEYASWYWGDHARDVPEMLDTVEGFLASAKFVNNAELMRQDEKFNISDLKTTGLHEAAFFGLEGAIEWMLQRHPVDSVNSSGMSALEIACEDGHLSAVKLLLKNGASFRGIPMTRAAYAGHHTIVACLFQHGSPLESDALMAALETQNAEPLVRVLLDHGADVNLCDSNGYTPLISAIIRSNEPLAQLLLDRGADVNLPDKYGDLPLHTAIGYDAESLARLLFDYGADINLPNSVGFSPLHCAVYNNSESLSRLLLEYGADVELPNANGNTALRIAVLAEFEDNHLATLLLEHGAKATVENKYGITLFTFVAYKYLLLLIGPAIDCYHIVYVDFLGTRMPMPNWQYCFSLTP</sequence>
<dbReference type="InterPro" id="IPR054471">
    <property type="entry name" value="GPIID_WHD"/>
</dbReference>
<dbReference type="PROSITE" id="PS50088">
    <property type="entry name" value="ANK_REPEAT"/>
    <property type="match status" value="6"/>
</dbReference>
<reference evidence="5" key="1">
    <citation type="submission" date="2022-09" db="EMBL/GenBank/DDBJ databases">
        <title>Fusarium specimens isolated from Avocado Roots.</title>
        <authorList>
            <person name="Stajich J."/>
            <person name="Roper C."/>
            <person name="Heimlech-Rivalta G."/>
        </authorList>
    </citation>
    <scope>NUCLEOTIDE SEQUENCE</scope>
    <source>
        <strain evidence="5">CF00136</strain>
    </source>
</reference>
<dbReference type="InterPro" id="IPR027417">
    <property type="entry name" value="P-loop_NTPase"/>
</dbReference>
<dbReference type="Gene3D" id="3.40.50.300">
    <property type="entry name" value="P-loop containing nucleotide triphosphate hydrolases"/>
    <property type="match status" value="1"/>
</dbReference>
<dbReference type="InterPro" id="IPR002110">
    <property type="entry name" value="Ankyrin_rpt"/>
</dbReference>
<organism evidence="5 6">
    <name type="scientific">Fusarium torreyae</name>
    <dbReference type="NCBI Taxonomy" id="1237075"/>
    <lineage>
        <taxon>Eukaryota</taxon>
        <taxon>Fungi</taxon>
        <taxon>Dikarya</taxon>
        <taxon>Ascomycota</taxon>
        <taxon>Pezizomycotina</taxon>
        <taxon>Sordariomycetes</taxon>
        <taxon>Hypocreomycetidae</taxon>
        <taxon>Hypocreales</taxon>
        <taxon>Nectriaceae</taxon>
        <taxon>Fusarium</taxon>
    </lineage>
</organism>
<dbReference type="AlphaFoldDB" id="A0A9W8V9B8"/>
<dbReference type="SMART" id="SM00248">
    <property type="entry name" value="ANK"/>
    <property type="match status" value="7"/>
</dbReference>
<feature type="repeat" description="ANK" evidence="2">
    <location>
        <begin position="810"/>
        <end position="843"/>
    </location>
</feature>
<dbReference type="SUPFAM" id="SSF52540">
    <property type="entry name" value="P-loop containing nucleoside triphosphate hydrolases"/>
    <property type="match status" value="1"/>
</dbReference>
<feature type="domain" description="Nephrocystin 3-like N-terminal" evidence="4">
    <location>
        <begin position="244"/>
        <end position="409"/>
    </location>
</feature>
<feature type="repeat" description="ANK" evidence="2">
    <location>
        <begin position="943"/>
        <end position="977"/>
    </location>
</feature>
<feature type="domain" description="GPI inositol-deacylase winged helix" evidence="3">
    <location>
        <begin position="526"/>
        <end position="599"/>
    </location>
</feature>
<dbReference type="Proteomes" id="UP001152049">
    <property type="component" value="Unassembled WGS sequence"/>
</dbReference>
<dbReference type="Gene3D" id="1.25.40.20">
    <property type="entry name" value="Ankyrin repeat-containing domain"/>
    <property type="match status" value="3"/>
</dbReference>
<dbReference type="PANTHER" id="PTHR10039">
    <property type="entry name" value="AMELOGENIN"/>
    <property type="match status" value="1"/>
</dbReference>
<keyword evidence="2" id="KW-0040">ANK repeat</keyword>
<evidence type="ECO:0000256" key="1">
    <source>
        <dbReference type="ARBA" id="ARBA00022737"/>
    </source>
</evidence>
<accession>A0A9W8V9B8</accession>